<dbReference type="PANTHER" id="PTHR30106">
    <property type="entry name" value="INNER MEMBRANE PROTEIN YEIH-RELATED"/>
    <property type="match status" value="1"/>
</dbReference>
<reference evidence="8 9" key="1">
    <citation type="journal article" date="2017" name="Int. J. Syst. Evol. Microbiol.">
        <title>Macrococcus canis sp. nov., a skin bacterium associated with infections in dogs.</title>
        <authorList>
            <person name="Gobeli Brawand S."/>
            <person name="Cotting K."/>
            <person name="Gomez-Sanz E."/>
            <person name="Collaud A."/>
            <person name="Thomann A."/>
            <person name="Brodard I."/>
            <person name="Rodriguez-Campos S."/>
            <person name="Strauss C."/>
            <person name="Perreten V."/>
        </authorList>
    </citation>
    <scope>NUCLEOTIDE SEQUENCE [LARGE SCALE GENOMIC DNA]</scope>
    <source>
        <strain evidence="8 9">KM45013</strain>
    </source>
</reference>
<sequence>MKLKGITLCLLVALIATCLGYIFPLIGSMIFSIIIGILIGNFINIEPYEEGIKYSGKKLLQYGIILMGFTLSFKTAINLGASSFPLIITSIAAALIVGILGGRLFNINQRISTLIGVGTAICGGSAIAAMSPIIKAKDEEIAFSIATIFFFNIIAVFIFPTAGHWLQLSDTGFGYFAGTAINDTSSVVAAGYAFSEHAGDTATVIKLVRALMIVPICILFALLQTGYSSVNLKKVFPWFILYFFLASIIASIMPIPAYVTSSIKLLSTFLMSTALAGIGMTVNIRKFFEIGVKPLGLGAITWMVVIVMSLFMQQLLHIW</sequence>
<keyword evidence="3" id="KW-1003">Cell membrane</keyword>
<feature type="transmembrane region" description="Helical" evidence="7">
    <location>
        <begin position="207"/>
        <end position="227"/>
    </location>
</feature>
<name>A0A1W7AEA9_9STAP</name>
<dbReference type="Proteomes" id="UP000194154">
    <property type="component" value="Chromosome"/>
</dbReference>
<dbReference type="AlphaFoldDB" id="A0A1W7AEA9"/>
<keyword evidence="6 7" id="KW-0472">Membrane</keyword>
<keyword evidence="4 7" id="KW-0812">Transmembrane</keyword>
<feature type="transmembrane region" description="Helical" evidence="7">
    <location>
        <begin position="239"/>
        <end position="259"/>
    </location>
</feature>
<evidence type="ECO:0000256" key="6">
    <source>
        <dbReference type="ARBA" id="ARBA00023136"/>
    </source>
</evidence>
<feature type="transmembrane region" description="Helical" evidence="7">
    <location>
        <begin position="114"/>
        <end position="135"/>
    </location>
</feature>
<keyword evidence="9" id="KW-1185">Reference proteome</keyword>
<accession>A0A1W7AEA9</accession>
<dbReference type="KEGG" id="mcak:MCCS_23480"/>
<dbReference type="RefSeq" id="WP_086043445.1">
    <property type="nucleotide sequence ID" value="NZ_CBCRZA010000008.1"/>
</dbReference>
<dbReference type="GO" id="GO:0005886">
    <property type="term" value="C:plasma membrane"/>
    <property type="evidence" value="ECO:0007669"/>
    <property type="project" value="UniProtKB-SubCell"/>
</dbReference>
<dbReference type="STRING" id="1855823.MCCS_23480"/>
<evidence type="ECO:0000313" key="9">
    <source>
        <dbReference type="Proteomes" id="UP000194154"/>
    </source>
</evidence>
<keyword evidence="5 7" id="KW-1133">Transmembrane helix</keyword>
<dbReference type="Pfam" id="PF03601">
    <property type="entry name" value="Cons_hypoth698"/>
    <property type="match status" value="1"/>
</dbReference>
<dbReference type="InterPro" id="IPR018383">
    <property type="entry name" value="UPF0324_pro"/>
</dbReference>
<feature type="transmembrane region" description="Helical" evidence="7">
    <location>
        <begin position="83"/>
        <end position="102"/>
    </location>
</feature>
<evidence type="ECO:0000313" key="8">
    <source>
        <dbReference type="EMBL" id="ARQ07928.1"/>
    </source>
</evidence>
<dbReference type="GeneID" id="35296420"/>
<feature type="transmembrane region" description="Helical" evidence="7">
    <location>
        <begin position="141"/>
        <end position="161"/>
    </location>
</feature>
<comment type="subcellular location">
    <subcellularLocation>
        <location evidence="1">Cell membrane</location>
        <topology evidence="1">Multi-pass membrane protein</topology>
    </subcellularLocation>
</comment>
<evidence type="ECO:0000256" key="3">
    <source>
        <dbReference type="ARBA" id="ARBA00022475"/>
    </source>
</evidence>
<comment type="similarity">
    <text evidence="2">Belongs to the UPF0324 family.</text>
</comment>
<feature type="transmembrane region" description="Helical" evidence="7">
    <location>
        <begin position="265"/>
        <end position="283"/>
    </location>
</feature>
<dbReference type="OrthoDB" id="9811391at2"/>
<feature type="transmembrane region" description="Helical" evidence="7">
    <location>
        <begin position="59"/>
        <end position="77"/>
    </location>
</feature>
<feature type="transmembrane region" description="Helical" evidence="7">
    <location>
        <begin position="295"/>
        <end position="316"/>
    </location>
</feature>
<gene>
    <name evidence="8" type="ORF">MCCS_23480</name>
</gene>
<evidence type="ECO:0000256" key="1">
    <source>
        <dbReference type="ARBA" id="ARBA00004651"/>
    </source>
</evidence>
<evidence type="ECO:0000256" key="5">
    <source>
        <dbReference type="ARBA" id="ARBA00022989"/>
    </source>
</evidence>
<evidence type="ECO:0000256" key="7">
    <source>
        <dbReference type="SAM" id="Phobius"/>
    </source>
</evidence>
<organism evidence="8 9">
    <name type="scientific">Macrococcoides canis</name>
    <dbReference type="NCBI Taxonomy" id="1855823"/>
    <lineage>
        <taxon>Bacteria</taxon>
        <taxon>Bacillati</taxon>
        <taxon>Bacillota</taxon>
        <taxon>Bacilli</taxon>
        <taxon>Bacillales</taxon>
        <taxon>Staphylococcaceae</taxon>
        <taxon>Macrococcoides</taxon>
    </lineage>
</organism>
<evidence type="ECO:0000256" key="4">
    <source>
        <dbReference type="ARBA" id="ARBA00022692"/>
    </source>
</evidence>
<protein>
    <recommendedName>
        <fullName evidence="10">Sulfate exporter family transporter</fullName>
    </recommendedName>
</protein>
<proteinExistence type="inferred from homology"/>
<dbReference type="EMBL" id="CP021059">
    <property type="protein sequence ID" value="ARQ07928.1"/>
    <property type="molecule type" value="Genomic_DNA"/>
</dbReference>
<dbReference type="PANTHER" id="PTHR30106:SF1">
    <property type="entry name" value="UPF0324 MEMBRANE PROTEIN FN0533"/>
    <property type="match status" value="1"/>
</dbReference>
<evidence type="ECO:0008006" key="10">
    <source>
        <dbReference type="Google" id="ProtNLM"/>
    </source>
</evidence>
<evidence type="ECO:0000256" key="2">
    <source>
        <dbReference type="ARBA" id="ARBA00007977"/>
    </source>
</evidence>
<feature type="transmembrane region" description="Helical" evidence="7">
    <location>
        <begin position="173"/>
        <end position="195"/>
    </location>
</feature>